<feature type="region of interest" description="Disordered" evidence="1">
    <location>
        <begin position="89"/>
        <end position="177"/>
    </location>
</feature>
<protein>
    <submittedName>
        <fullName evidence="2">Uncharacterized protein</fullName>
    </submittedName>
</protein>
<sequence length="177" mass="17880">MEVDSREDAALMSEAAAGITKGEQREDVGTTMALKPPLPEVGNTSAGKEPIIAISVEMGDTSQGGHVSFDKPSDAGATYGSHLATGAAMAGRSEMESESAVGMNVTGMSLHPPSCTSKGDAHCATTPQGGAAGDDEDGGNAEGSQRSRNIEDMTTDDEDGAEGGKGVIDPTHVENEG</sequence>
<keyword evidence="3" id="KW-1185">Reference proteome</keyword>
<dbReference type="EMBL" id="BFEA01000099">
    <property type="protein sequence ID" value="GBG68381.1"/>
    <property type="molecule type" value="Genomic_DNA"/>
</dbReference>
<comment type="caution">
    <text evidence="2">The sequence shown here is derived from an EMBL/GenBank/DDBJ whole genome shotgun (WGS) entry which is preliminary data.</text>
</comment>
<evidence type="ECO:0000313" key="3">
    <source>
        <dbReference type="Proteomes" id="UP000265515"/>
    </source>
</evidence>
<accession>A0A388KEC0</accession>
<name>A0A388KEC0_CHABU</name>
<organism evidence="2 3">
    <name type="scientific">Chara braunii</name>
    <name type="common">Braun's stonewort</name>
    <dbReference type="NCBI Taxonomy" id="69332"/>
    <lineage>
        <taxon>Eukaryota</taxon>
        <taxon>Viridiplantae</taxon>
        <taxon>Streptophyta</taxon>
        <taxon>Charophyceae</taxon>
        <taxon>Charales</taxon>
        <taxon>Characeae</taxon>
        <taxon>Chara</taxon>
    </lineage>
</organism>
<evidence type="ECO:0000256" key="1">
    <source>
        <dbReference type="SAM" id="MobiDB-lite"/>
    </source>
</evidence>
<dbReference type="Gramene" id="GBG68381">
    <property type="protein sequence ID" value="GBG68381"/>
    <property type="gene ID" value="CBR_g2924"/>
</dbReference>
<dbReference type="AlphaFoldDB" id="A0A388KEC0"/>
<proteinExistence type="predicted"/>
<evidence type="ECO:0000313" key="2">
    <source>
        <dbReference type="EMBL" id="GBG68381.1"/>
    </source>
</evidence>
<gene>
    <name evidence="2" type="ORF">CBR_g2924</name>
</gene>
<feature type="region of interest" description="Disordered" evidence="1">
    <location>
        <begin position="1"/>
        <end position="27"/>
    </location>
</feature>
<reference evidence="2 3" key="1">
    <citation type="journal article" date="2018" name="Cell">
        <title>The Chara Genome: Secondary Complexity and Implications for Plant Terrestrialization.</title>
        <authorList>
            <person name="Nishiyama T."/>
            <person name="Sakayama H."/>
            <person name="Vries J.D."/>
            <person name="Buschmann H."/>
            <person name="Saint-Marcoux D."/>
            <person name="Ullrich K.K."/>
            <person name="Haas F.B."/>
            <person name="Vanderstraeten L."/>
            <person name="Becker D."/>
            <person name="Lang D."/>
            <person name="Vosolsobe S."/>
            <person name="Rombauts S."/>
            <person name="Wilhelmsson P.K.I."/>
            <person name="Janitza P."/>
            <person name="Kern R."/>
            <person name="Heyl A."/>
            <person name="Rumpler F."/>
            <person name="Villalobos L.I.A.C."/>
            <person name="Clay J.M."/>
            <person name="Skokan R."/>
            <person name="Toyoda A."/>
            <person name="Suzuki Y."/>
            <person name="Kagoshima H."/>
            <person name="Schijlen E."/>
            <person name="Tajeshwar N."/>
            <person name="Catarino B."/>
            <person name="Hetherington A.J."/>
            <person name="Saltykova A."/>
            <person name="Bonnot C."/>
            <person name="Breuninger H."/>
            <person name="Symeonidi A."/>
            <person name="Radhakrishnan G.V."/>
            <person name="Van Nieuwerburgh F."/>
            <person name="Deforce D."/>
            <person name="Chang C."/>
            <person name="Karol K.G."/>
            <person name="Hedrich R."/>
            <person name="Ulvskov P."/>
            <person name="Glockner G."/>
            <person name="Delwiche C.F."/>
            <person name="Petrasek J."/>
            <person name="Van de Peer Y."/>
            <person name="Friml J."/>
            <person name="Beilby M."/>
            <person name="Dolan L."/>
            <person name="Kohara Y."/>
            <person name="Sugano S."/>
            <person name="Fujiyama A."/>
            <person name="Delaux P.-M."/>
            <person name="Quint M."/>
            <person name="TheiBen G."/>
            <person name="Hagemann M."/>
            <person name="Harholt J."/>
            <person name="Dunand C."/>
            <person name="Zachgo S."/>
            <person name="Langdale J."/>
            <person name="Maumus F."/>
            <person name="Straeten D.V.D."/>
            <person name="Gould S.B."/>
            <person name="Rensing S.A."/>
        </authorList>
    </citation>
    <scope>NUCLEOTIDE SEQUENCE [LARGE SCALE GENOMIC DNA]</scope>
    <source>
        <strain evidence="2 3">S276</strain>
    </source>
</reference>
<dbReference type="Proteomes" id="UP000265515">
    <property type="component" value="Unassembled WGS sequence"/>
</dbReference>